<dbReference type="Pfam" id="PF17863">
    <property type="entry name" value="AAA_lid_2"/>
    <property type="match status" value="1"/>
</dbReference>
<feature type="domain" description="ATPase AAA-3" evidence="5">
    <location>
        <begin position="54"/>
        <end position="184"/>
    </location>
</feature>
<dbReference type="GO" id="GO:0005524">
    <property type="term" value="F:ATP binding"/>
    <property type="evidence" value="ECO:0007669"/>
    <property type="project" value="UniProtKB-KW"/>
</dbReference>
<feature type="domain" description="ChlI/MoxR AAA lid" evidence="6">
    <location>
        <begin position="261"/>
        <end position="324"/>
    </location>
</feature>
<dbReference type="InterPro" id="IPR011703">
    <property type="entry name" value="ATPase_AAA-3"/>
</dbReference>
<dbReference type="SUPFAM" id="SSF52540">
    <property type="entry name" value="P-loop containing nucleoside triphosphate hydrolases"/>
    <property type="match status" value="1"/>
</dbReference>
<keyword evidence="2" id="KW-0067">ATP-binding</keyword>
<evidence type="ECO:0000256" key="1">
    <source>
        <dbReference type="ARBA" id="ARBA00022741"/>
    </source>
</evidence>
<organism evidence="7 8">
    <name type="scientific">Euzebya pacifica</name>
    <dbReference type="NCBI Taxonomy" id="1608957"/>
    <lineage>
        <taxon>Bacteria</taxon>
        <taxon>Bacillati</taxon>
        <taxon>Actinomycetota</taxon>
        <taxon>Nitriliruptoria</taxon>
        <taxon>Euzebyales</taxon>
    </lineage>
</organism>
<evidence type="ECO:0000256" key="2">
    <source>
        <dbReference type="ARBA" id="ARBA00022840"/>
    </source>
</evidence>
<accession>A0A346Y1I2</accession>
<feature type="compositionally biased region" description="Basic and acidic residues" evidence="4">
    <location>
        <begin position="459"/>
        <end position="481"/>
    </location>
</feature>
<dbReference type="CDD" id="cd00009">
    <property type="entry name" value="AAA"/>
    <property type="match status" value="1"/>
</dbReference>
<feature type="compositionally biased region" description="Pro residues" evidence="4">
    <location>
        <begin position="346"/>
        <end position="360"/>
    </location>
</feature>
<keyword evidence="8" id="KW-1185">Reference proteome</keyword>
<name>A0A346Y1I2_9ACTN</name>
<dbReference type="Gene3D" id="3.40.50.300">
    <property type="entry name" value="P-loop containing nucleotide triphosphate hydrolases"/>
    <property type="match status" value="1"/>
</dbReference>
<evidence type="ECO:0000259" key="5">
    <source>
        <dbReference type="Pfam" id="PF07726"/>
    </source>
</evidence>
<sequence>MTTVPTDNDADIELLTPSRSAELLSSVRAEIGRVIVGQQRVVERVMVGLLAEGHCLLEGAPGLGKTRLLTTLSTAMGGSFSRVQFTPDLLPSDIVGTRIWRQEEGRFTVELGPVFANFVLADEINRAPAKVQSALLEVMAEKQVTIGGESFRVDRPFLVLATQNPIESEGVYQLPEAQRDRFLMKVPVDYPAGPHEEMEIVRRAAGDPIHPREVISLDDVKALQATTRAIHVDPRVADYAVRLVLATREPARQGLDSLTPLIAFGASPRASIGLVEGARALALLRGRGAVEPQDIYDIAYDVLNHRLVLSFDAVADGITVDEVLYHLLTTIPAPQLASSNGAARPPAGPPRIPDATPVPPNASRGLQAQQPYHVAQSAPGTFQGQQDAARGANRGPVMPPPAGEWGPAETTGSATDAGEDPFADLAADGHDTGAEDDTPPQGVPLTAPEDTAPPVDPEDGPHDGVARGVDDITREDTTRDDSTDDDGGASGDPLAPPA</sequence>
<comment type="similarity">
    <text evidence="3">Belongs to the MoxR family.</text>
</comment>
<evidence type="ECO:0000313" key="8">
    <source>
        <dbReference type="Proteomes" id="UP000264006"/>
    </source>
</evidence>
<reference evidence="7 8" key="1">
    <citation type="submission" date="2018-09" db="EMBL/GenBank/DDBJ databases">
        <title>Complete genome sequence of Euzebya sp. DY32-46 isolated from seawater of Pacific Ocean.</title>
        <authorList>
            <person name="Xu L."/>
            <person name="Wu Y.-H."/>
            <person name="Xu X.-W."/>
        </authorList>
    </citation>
    <scope>NUCLEOTIDE SEQUENCE [LARGE SCALE GENOMIC DNA]</scope>
    <source>
        <strain evidence="7 8">DY32-46</strain>
    </source>
</reference>
<dbReference type="OrthoDB" id="9808397at2"/>
<protein>
    <submittedName>
        <fullName evidence="7">MoxR-like ATPase</fullName>
    </submittedName>
</protein>
<dbReference type="PANTHER" id="PTHR42759">
    <property type="entry name" value="MOXR FAMILY PROTEIN"/>
    <property type="match status" value="1"/>
</dbReference>
<dbReference type="InterPro" id="IPR050764">
    <property type="entry name" value="CbbQ/NirQ/NorQ/GpvN"/>
</dbReference>
<dbReference type="Proteomes" id="UP000264006">
    <property type="component" value="Chromosome"/>
</dbReference>
<dbReference type="EMBL" id="CP031165">
    <property type="protein sequence ID" value="AXV08329.1"/>
    <property type="molecule type" value="Genomic_DNA"/>
</dbReference>
<gene>
    <name evidence="7" type="ORF">DVS28_a3656</name>
</gene>
<evidence type="ECO:0000256" key="3">
    <source>
        <dbReference type="ARBA" id="ARBA00061607"/>
    </source>
</evidence>
<dbReference type="Gene3D" id="1.10.8.80">
    <property type="entry name" value="Magnesium chelatase subunit I, C-Terminal domain"/>
    <property type="match status" value="1"/>
</dbReference>
<feature type="region of interest" description="Disordered" evidence="4">
    <location>
        <begin position="336"/>
        <end position="498"/>
    </location>
</feature>
<dbReference type="PANTHER" id="PTHR42759:SF1">
    <property type="entry name" value="MAGNESIUM-CHELATASE SUBUNIT CHLD"/>
    <property type="match status" value="1"/>
</dbReference>
<evidence type="ECO:0000256" key="4">
    <source>
        <dbReference type="SAM" id="MobiDB-lite"/>
    </source>
</evidence>
<dbReference type="InterPro" id="IPR027417">
    <property type="entry name" value="P-loop_NTPase"/>
</dbReference>
<dbReference type="Pfam" id="PF07726">
    <property type="entry name" value="AAA_3"/>
    <property type="match status" value="1"/>
</dbReference>
<dbReference type="KEGG" id="euz:DVS28_a3656"/>
<dbReference type="InterPro" id="IPR041628">
    <property type="entry name" value="ChlI/MoxR_AAA_lid"/>
</dbReference>
<dbReference type="AlphaFoldDB" id="A0A346Y1I2"/>
<evidence type="ECO:0000313" key="7">
    <source>
        <dbReference type="EMBL" id="AXV08329.1"/>
    </source>
</evidence>
<evidence type="ECO:0000259" key="6">
    <source>
        <dbReference type="Pfam" id="PF17863"/>
    </source>
</evidence>
<dbReference type="FunFam" id="3.40.50.300:FF:000640">
    <property type="entry name" value="MoxR family ATPase"/>
    <property type="match status" value="1"/>
</dbReference>
<keyword evidence="1" id="KW-0547">Nucleotide-binding</keyword>
<proteinExistence type="inferred from homology"/>
<dbReference type="GO" id="GO:0016887">
    <property type="term" value="F:ATP hydrolysis activity"/>
    <property type="evidence" value="ECO:0007669"/>
    <property type="project" value="InterPro"/>
</dbReference>